<dbReference type="Proteomes" id="UP000192739">
    <property type="component" value="Unassembled WGS sequence"/>
</dbReference>
<sequence length="62" mass="7060">MIVDHTVYQRLRGTLVVFLVLKQLSQTIIGRRRESHPTAGRRMRDLYIDGALSDCRSSSQSA</sequence>
<organism evidence="1 2">
    <name type="scientific">Mycobacterium intermedium</name>
    <dbReference type="NCBI Taxonomy" id="28445"/>
    <lineage>
        <taxon>Bacteria</taxon>
        <taxon>Bacillati</taxon>
        <taxon>Actinomycetota</taxon>
        <taxon>Actinomycetes</taxon>
        <taxon>Mycobacteriales</taxon>
        <taxon>Mycobacteriaceae</taxon>
        <taxon>Mycobacterium</taxon>
        <taxon>Mycobacterium simiae complex</taxon>
    </lineage>
</organism>
<keyword evidence="2" id="KW-1185">Reference proteome</keyword>
<dbReference type="STRING" id="28445.BHQ20_00095"/>
<name>A0A1E3SMG4_MYCIE</name>
<comment type="caution">
    <text evidence="1">The sequence shown here is derived from an EMBL/GenBank/DDBJ whole genome shotgun (WGS) entry which is preliminary data.</text>
</comment>
<dbReference type="AlphaFoldDB" id="A0A1E3SMG4"/>
<proteinExistence type="predicted"/>
<evidence type="ECO:0000313" key="2">
    <source>
        <dbReference type="Proteomes" id="UP000192739"/>
    </source>
</evidence>
<evidence type="ECO:0000313" key="1">
    <source>
        <dbReference type="EMBL" id="ORB09671.1"/>
    </source>
</evidence>
<protein>
    <submittedName>
        <fullName evidence="1">Uncharacterized protein</fullName>
    </submittedName>
</protein>
<dbReference type="EMBL" id="MVHT01000008">
    <property type="protein sequence ID" value="ORB09671.1"/>
    <property type="molecule type" value="Genomic_DNA"/>
</dbReference>
<gene>
    <name evidence="1" type="ORF">BST27_04770</name>
</gene>
<reference evidence="1 2" key="1">
    <citation type="submission" date="2017-02" db="EMBL/GenBank/DDBJ databases">
        <title>The new phylogeny of genus Mycobacterium.</title>
        <authorList>
            <person name="Tortoli E."/>
            <person name="Trovato A."/>
            <person name="Cirillo D.M."/>
        </authorList>
    </citation>
    <scope>NUCLEOTIDE SEQUENCE [LARGE SCALE GENOMIC DNA]</scope>
    <source>
        <strain evidence="1 2">DSM 44049</strain>
    </source>
</reference>
<accession>A0A1E3SMG4</accession>